<dbReference type="Proteomes" id="UP001549749">
    <property type="component" value="Unassembled WGS sequence"/>
</dbReference>
<keyword evidence="2" id="KW-1185">Reference proteome</keyword>
<dbReference type="RefSeq" id="WP_354662715.1">
    <property type="nucleotide sequence ID" value="NZ_JBEXAC010000002.1"/>
</dbReference>
<evidence type="ECO:0000313" key="2">
    <source>
        <dbReference type="Proteomes" id="UP001549749"/>
    </source>
</evidence>
<gene>
    <name evidence="1" type="ORF">ABR189_22380</name>
</gene>
<evidence type="ECO:0008006" key="3">
    <source>
        <dbReference type="Google" id="ProtNLM"/>
    </source>
</evidence>
<organism evidence="1 2">
    <name type="scientific">Chitinophaga defluvii</name>
    <dbReference type="NCBI Taxonomy" id="3163343"/>
    <lineage>
        <taxon>Bacteria</taxon>
        <taxon>Pseudomonadati</taxon>
        <taxon>Bacteroidota</taxon>
        <taxon>Chitinophagia</taxon>
        <taxon>Chitinophagales</taxon>
        <taxon>Chitinophagaceae</taxon>
        <taxon>Chitinophaga</taxon>
    </lineage>
</organism>
<sequence length="68" mass="8009">MDKNVPKRIVIYAKDIVNILGKKKSAAQVMMQNMRRQLGKKREEFITVEEFCQFTGIKEEKVYAMIKN</sequence>
<comment type="caution">
    <text evidence="1">The sequence shown here is derived from an EMBL/GenBank/DDBJ whole genome shotgun (WGS) entry which is preliminary data.</text>
</comment>
<name>A0ABV2TAU5_9BACT</name>
<proteinExistence type="predicted"/>
<dbReference type="EMBL" id="JBEXAC010000002">
    <property type="protein sequence ID" value="MET7000155.1"/>
    <property type="molecule type" value="Genomic_DNA"/>
</dbReference>
<reference evidence="1 2" key="1">
    <citation type="submission" date="2024-06" db="EMBL/GenBank/DDBJ databases">
        <title>Chitinophaga defluvii sp. nov., isolated from municipal sewage.</title>
        <authorList>
            <person name="Zhang L."/>
        </authorList>
    </citation>
    <scope>NUCLEOTIDE SEQUENCE [LARGE SCALE GENOMIC DNA]</scope>
    <source>
        <strain evidence="1 2">H8</strain>
    </source>
</reference>
<protein>
    <recommendedName>
        <fullName evidence="3">Helix-turn-helix protein</fullName>
    </recommendedName>
</protein>
<accession>A0ABV2TAU5</accession>
<evidence type="ECO:0000313" key="1">
    <source>
        <dbReference type="EMBL" id="MET7000155.1"/>
    </source>
</evidence>